<dbReference type="InterPro" id="IPR036390">
    <property type="entry name" value="WH_DNA-bd_sf"/>
</dbReference>
<gene>
    <name evidence="3" type="ORF">J2853_003484</name>
</gene>
<comment type="caution">
    <text evidence="3">The sequence shown here is derived from an EMBL/GenBank/DDBJ whole genome shotgun (WGS) entry which is preliminary data.</text>
</comment>
<dbReference type="Proteomes" id="UP001225356">
    <property type="component" value="Unassembled WGS sequence"/>
</dbReference>
<evidence type="ECO:0000313" key="3">
    <source>
        <dbReference type="EMBL" id="MDP9844273.1"/>
    </source>
</evidence>
<evidence type="ECO:0000313" key="4">
    <source>
        <dbReference type="Proteomes" id="UP001225356"/>
    </source>
</evidence>
<accession>A0ABT9QC12</accession>
<dbReference type="Gene3D" id="3.30.420.40">
    <property type="match status" value="3"/>
</dbReference>
<keyword evidence="3" id="KW-0808">Transferase</keyword>
<organism evidence="3 4">
    <name type="scientific">Streptosporangium lutulentum</name>
    <dbReference type="NCBI Taxonomy" id="1461250"/>
    <lineage>
        <taxon>Bacteria</taxon>
        <taxon>Bacillati</taxon>
        <taxon>Actinomycetota</taxon>
        <taxon>Actinomycetes</taxon>
        <taxon>Streptosporangiales</taxon>
        <taxon>Streptosporangiaceae</taxon>
        <taxon>Streptosporangium</taxon>
    </lineage>
</organism>
<dbReference type="RefSeq" id="WP_307559016.1">
    <property type="nucleotide sequence ID" value="NZ_JAUSQU010000001.1"/>
</dbReference>
<evidence type="ECO:0000256" key="1">
    <source>
        <dbReference type="ARBA" id="ARBA00006479"/>
    </source>
</evidence>
<keyword evidence="3" id="KW-0418">Kinase</keyword>
<dbReference type="Pfam" id="PF00480">
    <property type="entry name" value="ROK"/>
    <property type="match status" value="2"/>
</dbReference>
<dbReference type="PANTHER" id="PTHR18964">
    <property type="entry name" value="ROK (REPRESSOR, ORF, KINASE) FAMILY"/>
    <property type="match status" value="1"/>
</dbReference>
<dbReference type="SUPFAM" id="SSF53067">
    <property type="entry name" value="Actin-like ATPase domain"/>
    <property type="match status" value="1"/>
</dbReference>
<feature type="domain" description="HTH iclR-type" evidence="2">
    <location>
        <begin position="17"/>
        <end position="59"/>
    </location>
</feature>
<sequence length="397" mass="42157">MDEGLSGGDLSRLRRLNALAVIGVLRGERALTLTEVARRTGLSRASTEDVVRELLEHGWMTEAEPTAGTVGRPARRYRFHSDAGRVLGVDIGGHKILALVADLDGAVTHTARTAVTLKMGRRQRLAAVDRTVNAVLADAGLAATEVWASGVATTGLVDATGRVMLSEALPEWTGVDVASHVGRLVSGPVLVENDSKIAALAESWRGVARYAKDVVFILAGLRTGAGLIIDGKLHRGFGNAAGEIGSLPAARWVQAPDHLRSWTGDGSHADPDTVMEDVFLAARGGDRKAASAVRRYVRDIAVGASALVLALDPELVVIGGGFSRSGDLILEPFRRELDRWCIRTPEVRVSGFGDEGVALGAVRLALNHVDSVLHRRGELASPKQFLAGGRSRDRVEP</sequence>
<dbReference type="EMBL" id="JAUSQU010000001">
    <property type="protein sequence ID" value="MDP9844273.1"/>
    <property type="molecule type" value="Genomic_DNA"/>
</dbReference>
<dbReference type="InterPro" id="IPR036388">
    <property type="entry name" value="WH-like_DNA-bd_sf"/>
</dbReference>
<dbReference type="InterPro" id="IPR000600">
    <property type="entry name" value="ROK"/>
</dbReference>
<proteinExistence type="inferred from homology"/>
<dbReference type="InterPro" id="IPR043129">
    <property type="entry name" value="ATPase_NBD"/>
</dbReference>
<dbReference type="Pfam" id="PF09339">
    <property type="entry name" value="HTH_IclR"/>
    <property type="match status" value="1"/>
</dbReference>
<protein>
    <submittedName>
        <fullName evidence="3">NBD/HSP70 family sugar kinase</fullName>
    </submittedName>
</protein>
<dbReference type="InterPro" id="IPR005471">
    <property type="entry name" value="Tscrpt_reg_IclR_N"/>
</dbReference>
<dbReference type="CDD" id="cd23763">
    <property type="entry name" value="ASKHA_ATPase_ROK"/>
    <property type="match status" value="1"/>
</dbReference>
<dbReference type="Gene3D" id="1.10.10.10">
    <property type="entry name" value="Winged helix-like DNA-binding domain superfamily/Winged helix DNA-binding domain"/>
    <property type="match status" value="1"/>
</dbReference>
<reference evidence="3 4" key="1">
    <citation type="submission" date="2023-07" db="EMBL/GenBank/DDBJ databases">
        <title>Sequencing the genomes of 1000 actinobacteria strains.</title>
        <authorList>
            <person name="Klenk H.-P."/>
        </authorList>
    </citation>
    <scope>NUCLEOTIDE SEQUENCE [LARGE SCALE GENOMIC DNA]</scope>
    <source>
        <strain evidence="3 4">DSM 46740</strain>
    </source>
</reference>
<evidence type="ECO:0000259" key="2">
    <source>
        <dbReference type="Pfam" id="PF09339"/>
    </source>
</evidence>
<name>A0ABT9QC12_9ACTN</name>
<keyword evidence="4" id="KW-1185">Reference proteome</keyword>
<dbReference type="SUPFAM" id="SSF46785">
    <property type="entry name" value="Winged helix' DNA-binding domain"/>
    <property type="match status" value="1"/>
</dbReference>
<comment type="similarity">
    <text evidence="1">Belongs to the ROK (NagC/XylR) family.</text>
</comment>
<dbReference type="GO" id="GO:0016301">
    <property type="term" value="F:kinase activity"/>
    <property type="evidence" value="ECO:0007669"/>
    <property type="project" value="UniProtKB-KW"/>
</dbReference>
<dbReference type="PANTHER" id="PTHR18964:SF149">
    <property type="entry name" value="BIFUNCTIONAL UDP-N-ACETYLGLUCOSAMINE 2-EPIMERASE_N-ACETYLMANNOSAMINE KINASE"/>
    <property type="match status" value="1"/>
</dbReference>